<keyword evidence="2" id="KW-1185">Reference proteome</keyword>
<reference evidence="2" key="2">
    <citation type="submission" date="2015-01" db="EMBL/GenBank/DDBJ databases">
        <title>Evolutionary Origins and Diversification of the Mycorrhizal Mutualists.</title>
        <authorList>
            <consortium name="DOE Joint Genome Institute"/>
            <consortium name="Mycorrhizal Genomics Consortium"/>
            <person name="Kohler A."/>
            <person name="Kuo A."/>
            <person name="Nagy L.G."/>
            <person name="Floudas D."/>
            <person name="Copeland A."/>
            <person name="Barry K.W."/>
            <person name="Cichocki N."/>
            <person name="Veneault-Fourrey C."/>
            <person name="LaButti K."/>
            <person name="Lindquist E.A."/>
            <person name="Lipzen A."/>
            <person name="Lundell T."/>
            <person name="Morin E."/>
            <person name="Murat C."/>
            <person name="Riley R."/>
            <person name="Ohm R."/>
            <person name="Sun H."/>
            <person name="Tunlid A."/>
            <person name="Henrissat B."/>
            <person name="Grigoriev I.V."/>
            <person name="Hibbett D.S."/>
            <person name="Martin F."/>
        </authorList>
    </citation>
    <scope>NUCLEOTIDE SEQUENCE [LARGE SCALE GENOMIC DNA]</scope>
    <source>
        <strain evidence="2">Ve08.2h10</strain>
    </source>
</reference>
<proteinExistence type="predicted"/>
<accession>A0A0D0EBA5</accession>
<dbReference type="Proteomes" id="UP000054538">
    <property type="component" value="Unassembled WGS sequence"/>
</dbReference>
<protein>
    <submittedName>
        <fullName evidence="1">Unplaced genomic scaffold scaffold_121, whole genome shotgun sequence</fullName>
    </submittedName>
</protein>
<evidence type="ECO:0000313" key="1">
    <source>
        <dbReference type="EMBL" id="KIK97280.1"/>
    </source>
</evidence>
<reference evidence="1 2" key="1">
    <citation type="submission" date="2014-04" db="EMBL/GenBank/DDBJ databases">
        <authorList>
            <consortium name="DOE Joint Genome Institute"/>
            <person name="Kuo A."/>
            <person name="Kohler A."/>
            <person name="Jargeat P."/>
            <person name="Nagy L.G."/>
            <person name="Floudas D."/>
            <person name="Copeland A."/>
            <person name="Barry K.W."/>
            <person name="Cichocki N."/>
            <person name="Veneault-Fourrey C."/>
            <person name="LaButti K."/>
            <person name="Lindquist E.A."/>
            <person name="Lipzen A."/>
            <person name="Lundell T."/>
            <person name="Morin E."/>
            <person name="Murat C."/>
            <person name="Sun H."/>
            <person name="Tunlid A."/>
            <person name="Henrissat B."/>
            <person name="Grigoriev I.V."/>
            <person name="Hibbett D.S."/>
            <person name="Martin F."/>
            <person name="Nordberg H.P."/>
            <person name="Cantor M.N."/>
            <person name="Hua S.X."/>
        </authorList>
    </citation>
    <scope>NUCLEOTIDE SEQUENCE [LARGE SCALE GENOMIC DNA]</scope>
    <source>
        <strain evidence="1 2">Ve08.2h10</strain>
    </source>
</reference>
<dbReference type="InParanoid" id="A0A0D0EBA5"/>
<dbReference type="OrthoDB" id="2686336at2759"/>
<sequence>MPLYFQARWAERIDYDAGIAYRSREFSPSESWETAGTISAACVAGTASVVTGVACTAVGMAPLGVALATPLMMAANLGGARYATMNSDARLFETRVWVPWFEHKEYSVRMFEGGQHVLWDVKDNRQLRSLVSYCGPTLERVISWRTRADLEWNNDTSILFTVAFFITISTTVTAV</sequence>
<evidence type="ECO:0000313" key="2">
    <source>
        <dbReference type="Proteomes" id="UP000054538"/>
    </source>
</evidence>
<dbReference type="EMBL" id="KN824943">
    <property type="protein sequence ID" value="KIK97280.1"/>
    <property type="molecule type" value="Genomic_DNA"/>
</dbReference>
<name>A0A0D0EBA5_9AGAM</name>
<dbReference type="HOGENOM" id="CLU_1548090_0_0_1"/>
<organism evidence="1 2">
    <name type="scientific">Paxillus rubicundulus Ve08.2h10</name>
    <dbReference type="NCBI Taxonomy" id="930991"/>
    <lineage>
        <taxon>Eukaryota</taxon>
        <taxon>Fungi</taxon>
        <taxon>Dikarya</taxon>
        <taxon>Basidiomycota</taxon>
        <taxon>Agaricomycotina</taxon>
        <taxon>Agaricomycetes</taxon>
        <taxon>Agaricomycetidae</taxon>
        <taxon>Boletales</taxon>
        <taxon>Paxilineae</taxon>
        <taxon>Paxillaceae</taxon>
        <taxon>Paxillus</taxon>
    </lineage>
</organism>
<dbReference type="AlphaFoldDB" id="A0A0D0EBA5"/>
<gene>
    <name evidence="1" type="ORF">PAXRUDRAFT_24707</name>
</gene>